<dbReference type="PANTHER" id="PTHR11706">
    <property type="entry name" value="SOLUTE CARRIER PROTEIN FAMILY 11 MEMBER"/>
    <property type="match status" value="1"/>
</dbReference>
<evidence type="ECO:0000256" key="2">
    <source>
        <dbReference type="ARBA" id="ARBA00022692"/>
    </source>
</evidence>
<keyword evidence="8" id="KW-1185">Reference proteome</keyword>
<feature type="transmembrane region" description="Helical" evidence="6">
    <location>
        <begin position="402"/>
        <end position="421"/>
    </location>
</feature>
<dbReference type="PANTHER" id="PTHR11706:SF101">
    <property type="entry name" value="MANGANESE TRANSPORTER SMF1"/>
    <property type="match status" value="1"/>
</dbReference>
<dbReference type="OMA" id="YEYYPRT"/>
<name>A0A1X2HB00_SYNRA</name>
<feature type="transmembrane region" description="Helical" evidence="6">
    <location>
        <begin position="427"/>
        <end position="449"/>
    </location>
</feature>
<keyword evidence="3 6" id="KW-1133">Transmembrane helix</keyword>
<dbReference type="EMBL" id="MCGN01000006">
    <property type="protein sequence ID" value="ORY95384.1"/>
    <property type="molecule type" value="Genomic_DNA"/>
</dbReference>
<dbReference type="GO" id="GO:0006877">
    <property type="term" value="P:intracellular cobalt ion homeostasis"/>
    <property type="evidence" value="ECO:0007669"/>
    <property type="project" value="EnsemblFungi"/>
</dbReference>
<dbReference type="FunCoup" id="A0A1X2HB00">
    <property type="interactions" value="207"/>
</dbReference>
<dbReference type="GO" id="GO:0030026">
    <property type="term" value="P:intracellular manganese ion homeostasis"/>
    <property type="evidence" value="ECO:0007669"/>
    <property type="project" value="EnsemblFungi"/>
</dbReference>
<dbReference type="NCBIfam" id="TIGR01197">
    <property type="entry name" value="nramp"/>
    <property type="match status" value="1"/>
</dbReference>
<evidence type="ECO:0000256" key="1">
    <source>
        <dbReference type="ARBA" id="ARBA00004141"/>
    </source>
</evidence>
<dbReference type="InterPro" id="IPR001046">
    <property type="entry name" value="NRAMP_fam"/>
</dbReference>
<dbReference type="GO" id="GO:0034755">
    <property type="term" value="P:iron ion transmembrane transport"/>
    <property type="evidence" value="ECO:0007669"/>
    <property type="project" value="TreeGrafter"/>
</dbReference>
<dbReference type="InParanoid" id="A0A1X2HB00"/>
<dbReference type="Pfam" id="PF01566">
    <property type="entry name" value="Nramp"/>
    <property type="match status" value="2"/>
</dbReference>
<comment type="caution">
    <text evidence="7">The sequence shown here is derived from an EMBL/GenBank/DDBJ whole genome shotgun (WGS) entry which is preliminary data.</text>
</comment>
<feature type="transmembrane region" description="Helical" evidence="6">
    <location>
        <begin position="207"/>
        <end position="230"/>
    </location>
</feature>
<feature type="transmembrane region" description="Helical" evidence="6">
    <location>
        <begin position="355"/>
        <end position="381"/>
    </location>
</feature>
<dbReference type="STRING" id="13706.A0A1X2HB00"/>
<evidence type="ECO:0000313" key="8">
    <source>
        <dbReference type="Proteomes" id="UP000242180"/>
    </source>
</evidence>
<dbReference type="GO" id="GO:0015086">
    <property type="term" value="F:cadmium ion transmembrane transporter activity"/>
    <property type="evidence" value="ECO:0007669"/>
    <property type="project" value="TreeGrafter"/>
</dbReference>
<evidence type="ECO:0000256" key="5">
    <source>
        <dbReference type="SAM" id="MobiDB-lite"/>
    </source>
</evidence>
<feature type="transmembrane region" description="Helical" evidence="6">
    <location>
        <begin position="310"/>
        <end position="335"/>
    </location>
</feature>
<evidence type="ECO:0000256" key="6">
    <source>
        <dbReference type="SAM" id="Phobius"/>
    </source>
</evidence>
<evidence type="ECO:0000313" key="7">
    <source>
        <dbReference type="EMBL" id="ORY95384.1"/>
    </source>
</evidence>
<feature type="transmembrane region" description="Helical" evidence="6">
    <location>
        <begin position="91"/>
        <end position="119"/>
    </location>
</feature>
<dbReference type="GO" id="GO:0005384">
    <property type="term" value="F:manganese ion transmembrane transporter activity"/>
    <property type="evidence" value="ECO:0007669"/>
    <property type="project" value="TreeGrafter"/>
</dbReference>
<organism evidence="7 8">
    <name type="scientific">Syncephalastrum racemosum</name>
    <name type="common">Filamentous fungus</name>
    <dbReference type="NCBI Taxonomy" id="13706"/>
    <lineage>
        <taxon>Eukaryota</taxon>
        <taxon>Fungi</taxon>
        <taxon>Fungi incertae sedis</taxon>
        <taxon>Mucoromycota</taxon>
        <taxon>Mucoromycotina</taxon>
        <taxon>Mucoromycetes</taxon>
        <taxon>Mucorales</taxon>
        <taxon>Syncephalastraceae</taxon>
        <taxon>Syncephalastrum</taxon>
    </lineage>
</organism>
<dbReference type="GO" id="GO:0006824">
    <property type="term" value="P:cobalt ion transport"/>
    <property type="evidence" value="ECO:0007669"/>
    <property type="project" value="EnsemblFungi"/>
</dbReference>
<sequence>MGSLHHVGRYFTKLARYVGPGFMIAVGYLDPGNWATDMEGGSSFGYRLLFILLLSNIIAVFLQNLTIRLGTVAGHDLASASRAYFPRWLNLFLYILAEIAIIATDMAEVIGSAIALNLLIPSLPLPAGVAITAADVFIILLLYRAEPGDQQTASLRMTRMFETFVMGLVAAVGICLMIILAYSDANAIDVLKGYIPTREIFADPHCLYVAIGIIGATVMPHNLYLHSFIVQTRCFEWRNRRPQVVASGFGDEKMYTLVQDQLAKKESKKEDLAVQMNETEHEKGGIDETSLRQYVVTEMRNNLHYCFVDLLVALLFAFFVNCAILVVAGANFFYGSDQVTVVSDLFDAHSLLSQYLGPAAGVVFALALLFAGQSSTLTATLAGQVVMSGFLGMSARPWVRRLVTRLVAITPAMVAACIAGRSGLSQLLVGSQVALSIQLPFAVIPLVYFTMRKQVMRLDLVVEQSPAEKDEGQEQTAENQPSINEAVPWIDRLTQKCSENKTIRHIFGRFSSPKPKAPRPASSVGSATDVQSTCGSLQSDVVLRSLPEPVTYANGIIMNVIAVLVALLLVGLNIYLVISLAMGRG</sequence>
<evidence type="ECO:0000256" key="3">
    <source>
        <dbReference type="ARBA" id="ARBA00022989"/>
    </source>
</evidence>
<dbReference type="GO" id="GO:0005770">
    <property type="term" value="C:late endosome"/>
    <property type="evidence" value="ECO:0007669"/>
    <property type="project" value="EnsemblFungi"/>
</dbReference>
<protein>
    <submittedName>
        <fullName evidence="7">Natural resistance-associated macrophage protein-domain-containing protein</fullName>
    </submittedName>
</protein>
<proteinExistence type="predicted"/>
<feature type="compositionally biased region" description="Low complexity" evidence="5">
    <location>
        <begin position="511"/>
        <end position="523"/>
    </location>
</feature>
<feature type="transmembrane region" description="Helical" evidence="6">
    <location>
        <begin position="44"/>
        <end position="62"/>
    </location>
</feature>
<feature type="transmembrane region" description="Helical" evidence="6">
    <location>
        <begin position="125"/>
        <end position="143"/>
    </location>
</feature>
<dbReference type="GO" id="GO:0005886">
    <property type="term" value="C:plasma membrane"/>
    <property type="evidence" value="ECO:0007669"/>
    <property type="project" value="TreeGrafter"/>
</dbReference>
<feature type="transmembrane region" description="Helical" evidence="6">
    <location>
        <begin position="556"/>
        <end position="578"/>
    </location>
</feature>
<keyword evidence="4 6" id="KW-0472">Membrane</keyword>
<dbReference type="AlphaFoldDB" id="A0A1X2HB00"/>
<dbReference type="OrthoDB" id="409173at2759"/>
<dbReference type="PRINTS" id="PR00447">
    <property type="entry name" value="NATRESASSCMP"/>
</dbReference>
<dbReference type="GO" id="GO:0005802">
    <property type="term" value="C:trans-Golgi network"/>
    <property type="evidence" value="ECO:0007669"/>
    <property type="project" value="EnsemblFungi"/>
</dbReference>
<feature type="region of interest" description="Disordered" evidence="5">
    <location>
        <begin position="511"/>
        <end position="530"/>
    </location>
</feature>
<gene>
    <name evidence="7" type="ORF">BCR43DRAFT_564288</name>
</gene>
<evidence type="ECO:0000256" key="4">
    <source>
        <dbReference type="ARBA" id="ARBA00023136"/>
    </source>
</evidence>
<feature type="transmembrane region" description="Helical" evidence="6">
    <location>
        <begin position="164"/>
        <end position="182"/>
    </location>
</feature>
<keyword evidence="2 6" id="KW-0812">Transmembrane</keyword>
<dbReference type="NCBIfam" id="NF037982">
    <property type="entry name" value="Nramp_1"/>
    <property type="match status" value="2"/>
</dbReference>
<dbReference type="Proteomes" id="UP000242180">
    <property type="component" value="Unassembled WGS sequence"/>
</dbReference>
<reference evidence="7 8" key="1">
    <citation type="submission" date="2016-07" db="EMBL/GenBank/DDBJ databases">
        <title>Pervasive Adenine N6-methylation of Active Genes in Fungi.</title>
        <authorList>
            <consortium name="DOE Joint Genome Institute"/>
            <person name="Mondo S.J."/>
            <person name="Dannebaum R.O."/>
            <person name="Kuo R.C."/>
            <person name="Labutti K."/>
            <person name="Haridas S."/>
            <person name="Kuo A."/>
            <person name="Salamov A."/>
            <person name="Ahrendt S.R."/>
            <person name="Lipzen A."/>
            <person name="Sullivan W."/>
            <person name="Andreopoulos W.B."/>
            <person name="Clum A."/>
            <person name="Lindquist E."/>
            <person name="Daum C."/>
            <person name="Ramamoorthy G.K."/>
            <person name="Gryganskyi A."/>
            <person name="Culley D."/>
            <person name="Magnuson J.K."/>
            <person name="James T.Y."/>
            <person name="O'Malley M.A."/>
            <person name="Stajich J.E."/>
            <person name="Spatafora J.W."/>
            <person name="Visel A."/>
            <person name="Grigoriev I.V."/>
        </authorList>
    </citation>
    <scope>NUCLEOTIDE SEQUENCE [LARGE SCALE GENOMIC DNA]</scope>
    <source>
        <strain evidence="7 8">NRRL 2496</strain>
    </source>
</reference>
<comment type="subcellular location">
    <subcellularLocation>
        <location evidence="1">Membrane</location>
        <topology evidence="1">Multi-pass membrane protein</topology>
    </subcellularLocation>
</comment>
<accession>A0A1X2HB00</accession>